<proteinExistence type="predicted"/>
<dbReference type="EMBL" id="MW522970">
    <property type="protein sequence ID" value="QTW05493.1"/>
    <property type="molecule type" value="Genomic_DNA"/>
</dbReference>
<protein>
    <submittedName>
        <fullName evidence="1">Uncharacterized protein</fullName>
    </submittedName>
</protein>
<reference evidence="1" key="1">
    <citation type="journal article" date="2021" name="Nat. Commun.">
        <title>Lytic archaeal viruses infect abundant primary producers in Earth's crust.</title>
        <authorList>
            <person name="Rahlff J."/>
            <person name="Turzynski V."/>
            <person name="Esser S.P."/>
            <person name="Monsees I."/>
            <person name="Bornemann T.L.V."/>
            <person name="Figueroa-Gonzalez P.A."/>
            <person name="Schulz F."/>
            <person name="Woyke T."/>
            <person name="Klingl A."/>
            <person name="Moraru C."/>
            <person name="Probst A.J."/>
        </authorList>
    </citation>
    <scope>NUCLEOTIDE SEQUENCE</scope>
</reference>
<reference evidence="1" key="2">
    <citation type="submission" date="2021-01" db="EMBL/GenBank/DDBJ databases">
        <authorList>
            <person name="Rahlff J."/>
        </authorList>
    </citation>
    <scope>NUCLEOTIDE SEQUENCE</scope>
</reference>
<evidence type="ECO:0000313" key="1">
    <source>
        <dbReference type="EMBL" id="QTW05493.1"/>
    </source>
</evidence>
<sequence>MFGRANFLPKHQNKKDLLWKDIDDFVNFYFLNQKISKSYEFELYNPRWFNSTKAWQISCAKKIDLVVNRNDEIYIFETDPQILDETIGQLLTYRFWYEKQEQKKVKKMIALCGEIQEQTAEVALLYGIEVWKTNFPSGYTQYVSMY</sequence>
<name>A0A8B0LN87_9VIRU</name>
<organism evidence="1">
    <name type="scientific">uncultured archaeal virus</name>
    <dbReference type="NCBI Taxonomy" id="1960247"/>
    <lineage>
        <taxon>Viruses</taxon>
        <taxon>environmental samples</taxon>
    </lineage>
</organism>
<accession>A0A8B0LN87</accession>